<dbReference type="EMBL" id="MT161387">
    <property type="protein sequence ID" value="QJB22195.1"/>
    <property type="molecule type" value="Genomic_DNA"/>
</dbReference>
<name>A0A858NQL2_9CAUD</name>
<reference evidence="1" key="1">
    <citation type="submission" date="2020-03" db="EMBL/GenBank/DDBJ databases">
        <title>Development of an integrated pest management strategy to control Xanthomonas campestris pv. campestris by using bacteriophages.</title>
        <authorList>
            <person name="Fortuna K.J."/>
            <person name="Holtappels D."/>
            <person name="Lavigne R."/>
            <person name="Wagemans J."/>
        </authorList>
    </citation>
    <scope>NUCLEOTIDE SEQUENCE</scope>
</reference>
<organism evidence="1 2">
    <name type="scientific">Xanthomonas phage FoX7</name>
    <dbReference type="NCBI Taxonomy" id="2723903"/>
    <lineage>
        <taxon>Viruses</taxon>
        <taxon>Duplodnaviria</taxon>
        <taxon>Heunggongvirae</taxon>
        <taxon>Uroviricota</taxon>
        <taxon>Caudoviricetes</taxon>
        <taxon>Lindbergviridae</taxon>
        <taxon>Carpasinavirus</taxon>
        <taxon>Carpasinavirus FoX6</taxon>
        <taxon>Carpasinavirus XcP1</taxon>
    </lineage>
</organism>
<gene>
    <name evidence="1" type="ORF">XccvBFoX7_gp38c</name>
</gene>
<evidence type="ECO:0000313" key="1">
    <source>
        <dbReference type="EMBL" id="QJB22195.1"/>
    </source>
</evidence>
<proteinExistence type="predicted"/>
<protein>
    <submittedName>
        <fullName evidence="1">Uncharacterized protein</fullName>
    </submittedName>
</protein>
<sequence>MVQRIDRAILCSLASVTLTICLASNELLYSRRQHKGAAIMTTLAYTQGSVVRRIPIGFSWTTLLFGSIPSAARCHWRFFWLCLLSNWSAIYISVFELGGKDGMMLVLAVRIFLSSIRNYELSEHVKSEGWILREPAQVFSIYSASNDWDKS</sequence>
<evidence type="ECO:0000313" key="2">
    <source>
        <dbReference type="Proteomes" id="UP000671870"/>
    </source>
</evidence>
<accession>A0A858NQL2</accession>
<dbReference type="Proteomes" id="UP000671870">
    <property type="component" value="Segment"/>
</dbReference>